<gene>
    <name evidence="2" type="ORF">UFOPK2399_00774</name>
</gene>
<proteinExistence type="predicted"/>
<evidence type="ECO:0000256" key="1">
    <source>
        <dbReference type="SAM" id="Phobius"/>
    </source>
</evidence>
<keyword evidence="1" id="KW-0472">Membrane</keyword>
<feature type="transmembrane region" description="Helical" evidence="1">
    <location>
        <begin position="6"/>
        <end position="28"/>
    </location>
</feature>
<organism evidence="2">
    <name type="scientific">freshwater metagenome</name>
    <dbReference type="NCBI Taxonomy" id="449393"/>
    <lineage>
        <taxon>unclassified sequences</taxon>
        <taxon>metagenomes</taxon>
        <taxon>ecological metagenomes</taxon>
    </lineage>
</organism>
<keyword evidence="1" id="KW-0812">Transmembrane</keyword>
<dbReference type="AlphaFoldDB" id="A0A6J6NZH8"/>
<evidence type="ECO:0000313" key="2">
    <source>
        <dbReference type="EMBL" id="CAB4691876.1"/>
    </source>
</evidence>
<keyword evidence="1" id="KW-1133">Transmembrane helix</keyword>
<reference evidence="2" key="1">
    <citation type="submission" date="2020-05" db="EMBL/GenBank/DDBJ databases">
        <authorList>
            <person name="Chiriac C."/>
            <person name="Salcher M."/>
            <person name="Ghai R."/>
            <person name="Kavagutti S V."/>
        </authorList>
    </citation>
    <scope>NUCLEOTIDE SEQUENCE</scope>
</reference>
<name>A0A6J6NZH8_9ZZZZ</name>
<sequence>MGTLILVSFIVGLAAFLAGVWMVVVRALEVWRAARSLQRKLGRGIGDVLTKAAGIETRVSKAADTAGELQAALARLQKSRRTLGILSAAWGDSSALFGALGAVYPRK</sequence>
<feature type="transmembrane region" description="Helical" evidence="1">
    <location>
        <begin position="83"/>
        <end position="104"/>
    </location>
</feature>
<protein>
    <submittedName>
        <fullName evidence="2">Unannotated protein</fullName>
    </submittedName>
</protein>
<dbReference type="EMBL" id="CAEZXP010000001">
    <property type="protein sequence ID" value="CAB4691876.1"/>
    <property type="molecule type" value="Genomic_DNA"/>
</dbReference>
<accession>A0A6J6NZH8</accession>